<feature type="compositionally biased region" description="Basic and acidic residues" evidence="4">
    <location>
        <begin position="203"/>
        <end position="218"/>
    </location>
</feature>
<evidence type="ECO:0000313" key="5">
    <source>
        <dbReference type="EMBL" id="KAF2262967.1"/>
    </source>
</evidence>
<keyword evidence="2" id="KW-0479">Metal-binding</keyword>
<evidence type="ECO:0000256" key="3">
    <source>
        <dbReference type="ARBA" id="ARBA00023004"/>
    </source>
</evidence>
<dbReference type="GO" id="GO:0046872">
    <property type="term" value="F:metal ion binding"/>
    <property type="evidence" value="ECO:0007669"/>
    <property type="project" value="UniProtKB-KW"/>
</dbReference>
<proteinExistence type="predicted"/>
<dbReference type="OrthoDB" id="652091at2759"/>
<dbReference type="SUPFAM" id="SSF48613">
    <property type="entry name" value="Heme oxygenase-like"/>
    <property type="match status" value="1"/>
</dbReference>
<dbReference type="CDD" id="cd19165">
    <property type="entry name" value="HemeO"/>
    <property type="match status" value="1"/>
</dbReference>
<dbReference type="PANTHER" id="PTHR10720:SF0">
    <property type="entry name" value="HEME OXYGENASE"/>
    <property type="match status" value="1"/>
</dbReference>
<dbReference type="Pfam" id="PF01126">
    <property type="entry name" value="Heme_oxygenase"/>
    <property type="match status" value="1"/>
</dbReference>
<evidence type="ECO:0000313" key="6">
    <source>
        <dbReference type="Proteomes" id="UP000800093"/>
    </source>
</evidence>
<protein>
    <submittedName>
        <fullName evidence="5">Heme oxygenase-like protein</fullName>
    </submittedName>
</protein>
<name>A0A9P4K7Z6_9PLEO</name>
<keyword evidence="6" id="KW-1185">Reference proteome</keyword>
<dbReference type="EMBL" id="ML986633">
    <property type="protein sequence ID" value="KAF2262967.1"/>
    <property type="molecule type" value="Genomic_DNA"/>
</dbReference>
<reference evidence="6" key="1">
    <citation type="journal article" date="2020" name="Stud. Mycol.">
        <title>101 Dothideomycetes genomes: A test case for predicting lifestyles and emergence of pathogens.</title>
        <authorList>
            <person name="Haridas S."/>
            <person name="Albert R."/>
            <person name="Binder M."/>
            <person name="Bloem J."/>
            <person name="LaButti K."/>
            <person name="Salamov A."/>
            <person name="Andreopoulos B."/>
            <person name="Baker S."/>
            <person name="Barry K."/>
            <person name="Bills G."/>
            <person name="Bluhm B."/>
            <person name="Cannon C."/>
            <person name="Castanera R."/>
            <person name="Culley D."/>
            <person name="Daum C."/>
            <person name="Ezra D."/>
            <person name="Gonzalez J."/>
            <person name="Henrissat B."/>
            <person name="Kuo A."/>
            <person name="Liang C."/>
            <person name="Lipzen A."/>
            <person name="Lutzoni F."/>
            <person name="Magnuson J."/>
            <person name="Mondo S."/>
            <person name="Nolan M."/>
            <person name="Ohm R."/>
            <person name="Pangilinan J."/>
            <person name="Park H.-J."/>
            <person name="Ramirez L."/>
            <person name="Alfaro M."/>
            <person name="Sun H."/>
            <person name="Tritt A."/>
            <person name="Yoshinaga Y."/>
            <person name="Zwiers L.-H."/>
            <person name="Turgeon B."/>
            <person name="Goodwin S."/>
            <person name="Spatafora J."/>
            <person name="Crous P."/>
            <person name="Grigoriev I."/>
        </authorList>
    </citation>
    <scope>NUCLEOTIDE SEQUENCE [LARGE SCALE GENOMIC DNA]</scope>
    <source>
        <strain evidence="6">CBS 304.66</strain>
    </source>
</reference>
<feature type="region of interest" description="Disordered" evidence="4">
    <location>
        <begin position="203"/>
        <end position="228"/>
    </location>
</feature>
<dbReference type="AlphaFoldDB" id="A0A9P4K7Z6"/>
<gene>
    <name evidence="5" type="ORF">CC78DRAFT_534377</name>
</gene>
<dbReference type="GO" id="GO:0004392">
    <property type="term" value="F:heme oxygenase (decyclizing) activity"/>
    <property type="evidence" value="ECO:0007669"/>
    <property type="project" value="InterPro"/>
</dbReference>
<dbReference type="PANTHER" id="PTHR10720">
    <property type="entry name" value="HEME OXYGENASE"/>
    <property type="match status" value="1"/>
</dbReference>
<evidence type="ECO:0000256" key="1">
    <source>
        <dbReference type="ARBA" id="ARBA00022617"/>
    </source>
</evidence>
<dbReference type="InterPro" id="IPR016053">
    <property type="entry name" value="Haem_Oase-like"/>
</dbReference>
<dbReference type="Proteomes" id="UP000800093">
    <property type="component" value="Unassembled WGS sequence"/>
</dbReference>
<dbReference type="Gene3D" id="1.20.910.10">
    <property type="entry name" value="Heme oxygenase-like"/>
    <property type="match status" value="1"/>
</dbReference>
<dbReference type="InterPro" id="IPR002051">
    <property type="entry name" value="Haem_Oase"/>
</dbReference>
<sequence>MAKDIVLPTSLPGEINAATRTLHTTLNRQITTRLPLALPPHASDPALYTTGLLHYTPVFLTFESLWTDLCLASSNDVVSPHLSYLLVNPYSSPTLFSSPPSGPLLTFLSTLRPHGLARSTRLKHDLSTLLGVSATEVDVLLTQYPGPLVRDFCLHIRRSVAAKPHVLVAYAWCFYMAVFSGGRWIRGELVKAGEEFWVHRVRDGQGTDTQGKEGKGQEEQSEEEMTQRKKSDWGLNFWYFAGEFDGEDIKVEFKRRLAAAESLFTPSERVDIIEEAKTIFKFSASLVEGLDEQLGTDMEKVKRLDTMSRLRAKAEEKQKRETATENRKQQDNLFQKAGDAVMWFRRPEVTGMLVAVGCLVCVLLLRLDPVSVFEGI</sequence>
<dbReference type="GO" id="GO:0006788">
    <property type="term" value="P:heme oxidation"/>
    <property type="evidence" value="ECO:0007669"/>
    <property type="project" value="InterPro"/>
</dbReference>
<keyword evidence="1" id="KW-0349">Heme</keyword>
<comment type="caution">
    <text evidence="5">The sequence shown here is derived from an EMBL/GenBank/DDBJ whole genome shotgun (WGS) entry which is preliminary data.</text>
</comment>
<evidence type="ECO:0000256" key="4">
    <source>
        <dbReference type="SAM" id="MobiDB-lite"/>
    </source>
</evidence>
<accession>A0A9P4K7Z6</accession>
<organism evidence="5 6">
    <name type="scientific">Lojkania enalia</name>
    <dbReference type="NCBI Taxonomy" id="147567"/>
    <lineage>
        <taxon>Eukaryota</taxon>
        <taxon>Fungi</taxon>
        <taxon>Dikarya</taxon>
        <taxon>Ascomycota</taxon>
        <taxon>Pezizomycotina</taxon>
        <taxon>Dothideomycetes</taxon>
        <taxon>Pleosporomycetidae</taxon>
        <taxon>Pleosporales</taxon>
        <taxon>Pleosporales incertae sedis</taxon>
        <taxon>Lojkania</taxon>
    </lineage>
</organism>
<evidence type="ECO:0000256" key="2">
    <source>
        <dbReference type="ARBA" id="ARBA00022723"/>
    </source>
</evidence>
<keyword evidence="3" id="KW-0408">Iron</keyword>
<dbReference type="InterPro" id="IPR016084">
    <property type="entry name" value="Haem_Oase-like_multi-hlx"/>
</dbReference>